<feature type="domain" description="VanZ-like" evidence="2">
    <location>
        <begin position="11"/>
        <end position="126"/>
    </location>
</feature>
<dbReference type="PANTHER" id="PTHR28008">
    <property type="entry name" value="DOMAIN PROTEIN, PUTATIVE (AFU_ORTHOLOGUE AFUA_3G10980)-RELATED"/>
    <property type="match status" value="1"/>
</dbReference>
<keyword evidence="1" id="KW-0812">Transmembrane</keyword>
<feature type="transmembrane region" description="Helical" evidence="1">
    <location>
        <begin position="53"/>
        <end position="74"/>
    </location>
</feature>
<evidence type="ECO:0000313" key="3">
    <source>
        <dbReference type="EMBL" id="QVI64072.1"/>
    </source>
</evidence>
<evidence type="ECO:0000259" key="2">
    <source>
        <dbReference type="Pfam" id="PF04892"/>
    </source>
</evidence>
<dbReference type="Pfam" id="PF04892">
    <property type="entry name" value="VanZ"/>
    <property type="match status" value="1"/>
</dbReference>
<dbReference type="InterPro" id="IPR006976">
    <property type="entry name" value="VanZ-like"/>
</dbReference>
<keyword evidence="1" id="KW-1133">Transmembrane helix</keyword>
<dbReference type="PANTHER" id="PTHR28008:SF1">
    <property type="entry name" value="DOMAIN PROTEIN, PUTATIVE (AFU_ORTHOLOGUE AFUA_3G10980)-RELATED"/>
    <property type="match status" value="1"/>
</dbReference>
<reference evidence="3 4" key="1">
    <citation type="submission" date="2021-05" db="EMBL/GenBank/DDBJ databases">
        <title>Novel species in genus Cellulomonas.</title>
        <authorList>
            <person name="Zhang G."/>
        </authorList>
    </citation>
    <scope>NUCLEOTIDE SEQUENCE [LARGE SCALE GENOMIC DNA]</scope>
    <source>
        <strain evidence="4">zg-ZUI222</strain>
    </source>
</reference>
<protein>
    <submittedName>
        <fullName evidence="3">VanZ family protein</fullName>
    </submittedName>
</protein>
<evidence type="ECO:0000313" key="4">
    <source>
        <dbReference type="Proteomes" id="UP000677804"/>
    </source>
</evidence>
<proteinExistence type="predicted"/>
<gene>
    <name evidence="3" type="ORF">KG103_04040</name>
</gene>
<feature type="transmembrane region" description="Helical" evidence="1">
    <location>
        <begin position="79"/>
        <end position="98"/>
    </location>
</feature>
<feature type="transmembrane region" description="Helical" evidence="1">
    <location>
        <begin position="110"/>
        <end position="128"/>
    </location>
</feature>
<dbReference type="Proteomes" id="UP000677804">
    <property type="component" value="Chromosome"/>
</dbReference>
<dbReference type="EMBL" id="CP074405">
    <property type="protein sequence ID" value="QVI64072.1"/>
    <property type="molecule type" value="Genomic_DNA"/>
</dbReference>
<name>A0ABX8D9F1_9CELL</name>
<accession>A0ABX8D9F1</accession>
<keyword evidence="1" id="KW-0472">Membrane</keyword>
<evidence type="ECO:0000256" key="1">
    <source>
        <dbReference type="SAM" id="Phobius"/>
    </source>
</evidence>
<keyword evidence="4" id="KW-1185">Reference proteome</keyword>
<organism evidence="3 4">
    <name type="scientific">Cellulomonas wangleii</name>
    <dbReference type="NCBI Taxonomy" id="2816956"/>
    <lineage>
        <taxon>Bacteria</taxon>
        <taxon>Bacillati</taxon>
        <taxon>Actinomycetota</taxon>
        <taxon>Actinomycetes</taxon>
        <taxon>Micrococcales</taxon>
        <taxon>Cellulomonadaceae</taxon>
        <taxon>Cellulomonas</taxon>
    </lineage>
</organism>
<sequence>MRRPVLVLLLVAYLAAVAAVTLTPGRSHAGSLGVVRTVLRWLDERGIPLRFEVVEPAANVVMFVPFGVLVGLLLGLRRWWAVVLLGLATSATIETVQRVLPDRFSTVQDVVMNTLGAAVGVAVIAWVAPRAGRTRPGSASADPGRVMSEG</sequence>